<dbReference type="Gene3D" id="3.90.1150.10">
    <property type="entry name" value="Aspartate Aminotransferase, domain 1"/>
    <property type="match status" value="1"/>
</dbReference>
<dbReference type="InterPro" id="IPR016454">
    <property type="entry name" value="Cysteine_dSase"/>
</dbReference>
<evidence type="ECO:0000256" key="4">
    <source>
        <dbReference type="ARBA" id="ARBA00022679"/>
    </source>
</evidence>
<evidence type="ECO:0000259" key="9">
    <source>
        <dbReference type="Pfam" id="PF00266"/>
    </source>
</evidence>
<dbReference type="InterPro" id="IPR015421">
    <property type="entry name" value="PyrdxlP-dep_Trfase_major"/>
</dbReference>
<reference evidence="10" key="1">
    <citation type="submission" date="2020-08" db="EMBL/GenBank/DDBJ databases">
        <title>Taxonomic study for Lactobacillus species isolated from hardwood bark.</title>
        <authorList>
            <person name="Tohno M."/>
            <person name="Tanizawa Y."/>
        </authorList>
    </citation>
    <scope>NUCLEOTIDE SEQUENCE</scope>
    <source>
        <strain evidence="10">B40</strain>
    </source>
</reference>
<dbReference type="InterPro" id="IPR015422">
    <property type="entry name" value="PyrdxlP-dep_Trfase_small"/>
</dbReference>
<dbReference type="PROSITE" id="PS00595">
    <property type="entry name" value="AA_TRANSFER_CLASS_5"/>
    <property type="match status" value="1"/>
</dbReference>
<comment type="similarity">
    <text evidence="2 8">Belongs to the class-V pyridoxal-phosphate-dependent aminotransferase family. Csd subfamily.</text>
</comment>
<dbReference type="EC" id="2.8.1.7" evidence="3 8"/>
<dbReference type="AlphaFoldDB" id="A0A916QGV9"/>
<evidence type="ECO:0000256" key="3">
    <source>
        <dbReference type="ARBA" id="ARBA00012239"/>
    </source>
</evidence>
<sequence length="407" mass="44463">MGSVNALAKSDFPLLRRSVNGQRLCYLDSAATTPMPQAIGEKLQTFYAQSYSSVHRSVNSLGLETTNAYEHARSKVAKFINADPAEVIFTSGATASLNLVAESWGRENIHQGDEIVLAVSEHHSNFLPWQQLAQAVGAKLRLIKLNDQEELDLIQAKSLFNEKTKLLALAQVSNVLGSENPVAELISMAHQVGAICVIDGAQAIPHERIDVRQMDCDFYAFSGHKMLGPTGIGVLYGKKALLEQMPPAHFGGGMINYLDHGQATWEAVPEKFEAGTPNTVGAIGLGYAIDYLNKIGFKNIEQHNQELMNYLLPKLAANPGVKIYGQGQKLGVVSFNLAGIHPHDAATLFDQFGVEVRAGHHCALPLMQELGIPASIRASFYIYNDQADCDRLLEAIKQTQEFFNESC</sequence>
<dbReference type="EMBL" id="BMAY01000003">
    <property type="protein sequence ID" value="GFZ26739.1"/>
    <property type="molecule type" value="Genomic_DNA"/>
</dbReference>
<keyword evidence="4 8" id="KW-0808">Transferase</keyword>
<accession>A0A916QGV9</accession>
<evidence type="ECO:0000256" key="8">
    <source>
        <dbReference type="RuleBase" id="RU004506"/>
    </source>
</evidence>
<proteinExistence type="inferred from homology"/>
<dbReference type="InterPro" id="IPR010970">
    <property type="entry name" value="Cys_dSase_SufS"/>
</dbReference>
<dbReference type="PANTHER" id="PTHR43586">
    <property type="entry name" value="CYSTEINE DESULFURASE"/>
    <property type="match status" value="1"/>
</dbReference>
<evidence type="ECO:0000256" key="5">
    <source>
        <dbReference type="ARBA" id="ARBA00022898"/>
    </source>
</evidence>
<dbReference type="NCBIfam" id="TIGR01979">
    <property type="entry name" value="sufS"/>
    <property type="match status" value="1"/>
</dbReference>
<dbReference type="PANTHER" id="PTHR43586:SF8">
    <property type="entry name" value="CYSTEINE DESULFURASE 1, CHLOROPLASTIC"/>
    <property type="match status" value="1"/>
</dbReference>
<evidence type="ECO:0000313" key="11">
    <source>
        <dbReference type="Proteomes" id="UP000677218"/>
    </source>
</evidence>
<dbReference type="InterPro" id="IPR000192">
    <property type="entry name" value="Aminotrans_V_dom"/>
</dbReference>
<evidence type="ECO:0000256" key="1">
    <source>
        <dbReference type="ARBA" id="ARBA00001933"/>
    </source>
</evidence>
<keyword evidence="5 8" id="KW-0663">Pyridoxal phosphate</keyword>
<gene>
    <name evidence="10" type="primary">nifS_1</name>
    <name evidence="10" type="ORF">LCB40_06190</name>
</gene>
<dbReference type="Proteomes" id="UP000677218">
    <property type="component" value="Unassembled WGS sequence"/>
</dbReference>
<dbReference type="RefSeq" id="WP_212780429.1">
    <property type="nucleotide sequence ID" value="NZ_BMAY01000003.1"/>
</dbReference>
<evidence type="ECO:0000256" key="6">
    <source>
        <dbReference type="ARBA" id="ARBA00050776"/>
    </source>
</evidence>
<dbReference type="GO" id="GO:0031071">
    <property type="term" value="F:cysteine desulfurase activity"/>
    <property type="evidence" value="ECO:0007669"/>
    <property type="project" value="UniProtKB-UniRule"/>
</dbReference>
<organism evidence="10 11">
    <name type="scientific">Lactobacillus corticis</name>
    <dbReference type="NCBI Taxonomy" id="2201249"/>
    <lineage>
        <taxon>Bacteria</taxon>
        <taxon>Bacillati</taxon>
        <taxon>Bacillota</taxon>
        <taxon>Bacilli</taxon>
        <taxon>Lactobacillales</taxon>
        <taxon>Lactobacillaceae</taxon>
        <taxon>Lactobacillus</taxon>
    </lineage>
</organism>
<evidence type="ECO:0000313" key="10">
    <source>
        <dbReference type="EMBL" id="GFZ26739.1"/>
    </source>
</evidence>
<dbReference type="SUPFAM" id="SSF53383">
    <property type="entry name" value="PLP-dependent transferases"/>
    <property type="match status" value="1"/>
</dbReference>
<dbReference type="Gene3D" id="3.40.640.10">
    <property type="entry name" value="Type I PLP-dependent aspartate aminotransferase-like (Major domain)"/>
    <property type="match status" value="1"/>
</dbReference>
<comment type="catalytic activity">
    <reaction evidence="6 8">
        <text>(sulfur carrier)-H + L-cysteine = (sulfur carrier)-SH + L-alanine</text>
        <dbReference type="Rhea" id="RHEA:43892"/>
        <dbReference type="Rhea" id="RHEA-COMP:14737"/>
        <dbReference type="Rhea" id="RHEA-COMP:14739"/>
        <dbReference type="ChEBI" id="CHEBI:29917"/>
        <dbReference type="ChEBI" id="CHEBI:35235"/>
        <dbReference type="ChEBI" id="CHEBI:57972"/>
        <dbReference type="ChEBI" id="CHEBI:64428"/>
        <dbReference type="EC" id="2.8.1.7"/>
    </reaction>
</comment>
<evidence type="ECO:0000256" key="2">
    <source>
        <dbReference type="ARBA" id="ARBA00010447"/>
    </source>
</evidence>
<dbReference type="GO" id="GO:0006534">
    <property type="term" value="P:cysteine metabolic process"/>
    <property type="evidence" value="ECO:0007669"/>
    <property type="project" value="UniProtKB-UniRule"/>
</dbReference>
<dbReference type="Pfam" id="PF00266">
    <property type="entry name" value="Aminotran_5"/>
    <property type="match status" value="1"/>
</dbReference>
<dbReference type="PIRSF" id="PIRSF005572">
    <property type="entry name" value="NifS"/>
    <property type="match status" value="1"/>
</dbReference>
<dbReference type="InterPro" id="IPR020578">
    <property type="entry name" value="Aminotrans_V_PyrdxlP_BS"/>
</dbReference>
<dbReference type="InterPro" id="IPR015424">
    <property type="entry name" value="PyrdxlP-dep_Trfase"/>
</dbReference>
<protein>
    <recommendedName>
        <fullName evidence="3 8">Cysteine desulfurase</fullName>
        <ecNumber evidence="3 8">2.8.1.7</ecNumber>
    </recommendedName>
</protein>
<comment type="caution">
    <text evidence="10">The sequence shown here is derived from an EMBL/GenBank/DDBJ whole genome shotgun (WGS) entry which is preliminary data.</text>
</comment>
<feature type="domain" description="Aminotransferase class V" evidence="9">
    <location>
        <begin position="26"/>
        <end position="392"/>
    </location>
</feature>
<comment type="cofactor">
    <cofactor evidence="1 7">
        <name>pyridoxal 5'-phosphate</name>
        <dbReference type="ChEBI" id="CHEBI:597326"/>
    </cofactor>
</comment>
<name>A0A916QGV9_9LACO</name>
<dbReference type="GO" id="GO:0030170">
    <property type="term" value="F:pyridoxal phosphate binding"/>
    <property type="evidence" value="ECO:0007669"/>
    <property type="project" value="UniProtKB-UniRule"/>
</dbReference>
<comment type="function">
    <text evidence="8">Catalyzes the removal of elemental sulfur and selenium atoms from L-cysteine, L-cystine, L-selenocysteine, and L-selenocystine to produce L-alanine.</text>
</comment>
<keyword evidence="11" id="KW-1185">Reference proteome</keyword>
<dbReference type="CDD" id="cd06453">
    <property type="entry name" value="SufS_like"/>
    <property type="match status" value="1"/>
</dbReference>
<evidence type="ECO:0000256" key="7">
    <source>
        <dbReference type="RuleBase" id="RU004504"/>
    </source>
</evidence>